<dbReference type="AlphaFoldDB" id="A0A9D0Z0X2"/>
<organism evidence="1 2">
    <name type="scientific">Candidatus Faecenecus gallistercoris</name>
    <dbReference type="NCBI Taxonomy" id="2840793"/>
    <lineage>
        <taxon>Bacteria</taxon>
        <taxon>Bacillati</taxon>
        <taxon>Bacillota</taxon>
        <taxon>Bacillota incertae sedis</taxon>
        <taxon>Candidatus Faecenecus</taxon>
    </lineage>
</organism>
<reference evidence="1" key="1">
    <citation type="submission" date="2020-10" db="EMBL/GenBank/DDBJ databases">
        <authorList>
            <person name="Gilroy R."/>
        </authorList>
    </citation>
    <scope>NUCLEOTIDE SEQUENCE</scope>
    <source>
        <strain evidence="1">CHK165-10780</strain>
    </source>
</reference>
<evidence type="ECO:0000313" key="2">
    <source>
        <dbReference type="Proteomes" id="UP000886725"/>
    </source>
</evidence>
<proteinExistence type="predicted"/>
<protein>
    <submittedName>
        <fullName evidence="1">Uncharacterized protein</fullName>
    </submittedName>
</protein>
<evidence type="ECO:0000313" key="1">
    <source>
        <dbReference type="EMBL" id="HIQ65011.1"/>
    </source>
</evidence>
<comment type="caution">
    <text evidence="1">The sequence shown here is derived from an EMBL/GenBank/DDBJ whole genome shotgun (WGS) entry which is preliminary data.</text>
</comment>
<dbReference type="EMBL" id="DVFU01000092">
    <property type="protein sequence ID" value="HIQ65011.1"/>
    <property type="molecule type" value="Genomic_DNA"/>
</dbReference>
<accession>A0A9D0Z0X2</accession>
<reference evidence="1" key="2">
    <citation type="journal article" date="2021" name="PeerJ">
        <title>Extensive microbial diversity within the chicken gut microbiome revealed by metagenomics and culture.</title>
        <authorList>
            <person name="Gilroy R."/>
            <person name="Ravi A."/>
            <person name="Getino M."/>
            <person name="Pursley I."/>
            <person name="Horton D.L."/>
            <person name="Alikhan N.F."/>
            <person name="Baker D."/>
            <person name="Gharbi K."/>
            <person name="Hall N."/>
            <person name="Watson M."/>
            <person name="Adriaenssens E.M."/>
            <person name="Foster-Nyarko E."/>
            <person name="Jarju S."/>
            <person name="Secka A."/>
            <person name="Antonio M."/>
            <person name="Oren A."/>
            <person name="Chaudhuri R.R."/>
            <person name="La Ragione R."/>
            <person name="Hildebrand F."/>
            <person name="Pallen M.J."/>
        </authorList>
    </citation>
    <scope>NUCLEOTIDE SEQUENCE</scope>
    <source>
        <strain evidence="1">CHK165-10780</strain>
    </source>
</reference>
<sequence>MFQYFYYRKVKQFVTYLTESVNLDMIECAKGKDEKKILSSKKWKDTLAKHIDEMLPLFSYRNWQRILTIQQGYSKRSLNPDEDIRLNLEAFLKAHYKLLYQKFHMKTYAEYQYEDAKEVRRILYIEDLVIRNHKGTAVIIFYQNGRRMAYCPEDGKRLIIENLDLKEESSILTLVEQKEDFWTSLKDKITDLFFEEE</sequence>
<dbReference type="Proteomes" id="UP000886725">
    <property type="component" value="Unassembled WGS sequence"/>
</dbReference>
<name>A0A9D0Z0X2_9FIRM</name>
<gene>
    <name evidence="1" type="ORF">IAC85_04645</name>
</gene>